<dbReference type="AlphaFoldDB" id="D2R3C2"/>
<dbReference type="EMBL" id="CP001848">
    <property type="protein sequence ID" value="ADB15153.1"/>
    <property type="molecule type" value="Genomic_DNA"/>
</dbReference>
<dbReference type="SUPFAM" id="SSF51905">
    <property type="entry name" value="FAD/NAD(P)-binding domain"/>
    <property type="match status" value="1"/>
</dbReference>
<sequence length="629" mass="69554" precursor="true">MRSLPLSLVSPLTFAFAYLVSLTWCNAEELRCDVLVYGATPGGIAAALAAADDGENVILVEPTERIGGLVTCGLSHTDYHAYDGLTGSFLQFSKRVEAYYVKKYGPDSQQVKDSWRGTFGEPHVNLLIFKQMLAERKNIRVVTNAELLRCEVKPLHLIDPQAPLGPPKIIECQFDQGLAESLAIRAEMFIDASYEGDLMAMAGAEYRVGREARDEYGESLAPEQADDQLQAYNFRFIMTQAAENRVTPLAPPGYNADDFLPIVEVLKSGKIKSIFGYPNDCIFKAQLPPLPNSKHDINDVSKSAIRLSLPGINRAWPNGDRETRAKIFAEHRRDQEGLLYFLQNDERVPAKFRDEARTWGWCKDEFESTGHLPPQLYVREARRMVGLYVFRQSDCENAPGDARAKLFTDAIAMGEYGNNCHGTAHEGPRFGGKHTGDFYHATPPYQIPYGVIVPTEGDNLLVPVAASATHVGFCALRLEPIWMSMGEAAGHAAHFARKEKGDTRDPAIISQVQARLHATGAATIYFSDVLPGDADFAAAQWLGTAGGFHGLHPQPAKVRGASIVGQYSESYPGHTADLDQPLDEKLAVKWNEIAEVRQIDVAKLPRADGKLTRREWLRAAYKLRTPPKP</sequence>
<evidence type="ECO:0000313" key="7">
    <source>
        <dbReference type="Proteomes" id="UP000001887"/>
    </source>
</evidence>
<keyword evidence="1" id="KW-0004">4Fe-4S</keyword>
<dbReference type="STRING" id="530564.Psta_0465"/>
<reference evidence="6 7" key="1">
    <citation type="journal article" date="2009" name="Stand. Genomic Sci.">
        <title>Complete genome sequence of Pirellula staleyi type strain (ATCC 27377).</title>
        <authorList>
            <person name="Clum A."/>
            <person name="Tindall B.J."/>
            <person name="Sikorski J."/>
            <person name="Ivanova N."/>
            <person name="Mavrommatis K."/>
            <person name="Lucas S."/>
            <person name="Glavina del Rio T."/>
            <person name="Nolan M."/>
            <person name="Chen F."/>
            <person name="Tice H."/>
            <person name="Pitluck S."/>
            <person name="Cheng J.F."/>
            <person name="Chertkov O."/>
            <person name="Brettin T."/>
            <person name="Han C."/>
            <person name="Detter J.C."/>
            <person name="Kuske C."/>
            <person name="Bruce D."/>
            <person name="Goodwin L."/>
            <person name="Ovchinikova G."/>
            <person name="Pati A."/>
            <person name="Mikhailova N."/>
            <person name="Chen A."/>
            <person name="Palaniappan K."/>
            <person name="Land M."/>
            <person name="Hauser L."/>
            <person name="Chang Y.J."/>
            <person name="Jeffries C.D."/>
            <person name="Chain P."/>
            <person name="Rohde M."/>
            <person name="Goker M."/>
            <person name="Bristow J."/>
            <person name="Eisen J.A."/>
            <person name="Markowitz V."/>
            <person name="Hugenholtz P."/>
            <person name="Kyrpides N.C."/>
            <person name="Klenk H.P."/>
            <person name="Lapidus A."/>
        </authorList>
    </citation>
    <scope>NUCLEOTIDE SEQUENCE [LARGE SCALE GENOMIC DNA]</scope>
    <source>
        <strain evidence="7">ATCC 27377 / DSM 6068 / ICPB 4128</strain>
    </source>
</reference>
<gene>
    <name evidence="6" type="ordered locus">Psta_0465</name>
</gene>
<dbReference type="GO" id="GO:0051539">
    <property type="term" value="F:4 iron, 4 sulfur cluster binding"/>
    <property type="evidence" value="ECO:0007669"/>
    <property type="project" value="UniProtKB-KW"/>
</dbReference>
<keyword evidence="5" id="KW-0411">Iron-sulfur</keyword>
<evidence type="ECO:0000256" key="2">
    <source>
        <dbReference type="ARBA" id="ARBA00022723"/>
    </source>
</evidence>
<dbReference type="Proteomes" id="UP000001887">
    <property type="component" value="Chromosome"/>
</dbReference>
<organism evidence="6 7">
    <name type="scientific">Pirellula staleyi (strain ATCC 27377 / DSM 6068 / ICPB 4128)</name>
    <name type="common">Pirella staleyi</name>
    <dbReference type="NCBI Taxonomy" id="530564"/>
    <lineage>
        <taxon>Bacteria</taxon>
        <taxon>Pseudomonadati</taxon>
        <taxon>Planctomycetota</taxon>
        <taxon>Planctomycetia</taxon>
        <taxon>Pirellulales</taxon>
        <taxon>Pirellulaceae</taxon>
        <taxon>Pirellula</taxon>
    </lineage>
</organism>
<keyword evidence="3" id="KW-0560">Oxidoreductase</keyword>
<keyword evidence="7" id="KW-1185">Reference proteome</keyword>
<protein>
    <submittedName>
        <fullName evidence="6">Putative secreted protein, putative xanthan lyase related protein</fullName>
    </submittedName>
</protein>
<dbReference type="GO" id="GO:0016491">
    <property type="term" value="F:oxidoreductase activity"/>
    <property type="evidence" value="ECO:0007669"/>
    <property type="project" value="UniProtKB-KW"/>
</dbReference>
<evidence type="ECO:0000256" key="5">
    <source>
        <dbReference type="ARBA" id="ARBA00023014"/>
    </source>
</evidence>
<evidence type="ECO:0000256" key="3">
    <source>
        <dbReference type="ARBA" id="ARBA00023002"/>
    </source>
</evidence>
<dbReference type="HOGENOM" id="CLU_025277_0_0_0"/>
<name>D2R3C2_PIRSD</name>
<dbReference type="KEGG" id="psl:Psta_0465"/>
<evidence type="ECO:0000313" key="6">
    <source>
        <dbReference type="EMBL" id="ADB15153.1"/>
    </source>
</evidence>
<dbReference type="Gene3D" id="3.50.50.60">
    <property type="entry name" value="FAD/NAD(P)-binding domain"/>
    <property type="match status" value="1"/>
</dbReference>
<dbReference type="GO" id="GO:0046872">
    <property type="term" value="F:metal ion binding"/>
    <property type="evidence" value="ECO:0007669"/>
    <property type="project" value="UniProtKB-KW"/>
</dbReference>
<dbReference type="InterPro" id="IPR039650">
    <property type="entry name" value="HdrA-like"/>
</dbReference>
<accession>D2R3C2</accession>
<evidence type="ECO:0000256" key="4">
    <source>
        <dbReference type="ARBA" id="ARBA00023004"/>
    </source>
</evidence>
<keyword evidence="2" id="KW-0479">Metal-binding</keyword>
<keyword evidence="4" id="KW-0408">Iron</keyword>
<dbReference type="PANTHER" id="PTHR43498">
    <property type="entry name" value="FERREDOXIN:COB-COM HETERODISULFIDE REDUCTASE SUBUNIT A"/>
    <property type="match status" value="1"/>
</dbReference>
<dbReference type="InterPro" id="IPR036188">
    <property type="entry name" value="FAD/NAD-bd_sf"/>
</dbReference>
<dbReference type="eggNOG" id="COG0644">
    <property type="taxonomic scope" value="Bacteria"/>
</dbReference>
<keyword evidence="6" id="KW-0456">Lyase</keyword>
<dbReference type="PANTHER" id="PTHR43498:SF1">
    <property type="entry name" value="COB--COM HETERODISULFIDE REDUCTASE IRON-SULFUR SUBUNIT A"/>
    <property type="match status" value="1"/>
</dbReference>
<proteinExistence type="predicted"/>
<evidence type="ECO:0000256" key="1">
    <source>
        <dbReference type="ARBA" id="ARBA00022485"/>
    </source>
</evidence>
<dbReference type="Pfam" id="PF12831">
    <property type="entry name" value="FAD_oxidored"/>
    <property type="match status" value="1"/>
</dbReference>
<dbReference type="GO" id="GO:0016829">
    <property type="term" value="F:lyase activity"/>
    <property type="evidence" value="ECO:0007669"/>
    <property type="project" value="UniProtKB-KW"/>
</dbReference>